<dbReference type="Pfam" id="PF14214">
    <property type="entry name" value="Helitron_like_N"/>
    <property type="match status" value="1"/>
</dbReference>
<gene>
    <name evidence="2" type="ORF">GYMLUDRAFT_123970</name>
</gene>
<evidence type="ECO:0000259" key="1">
    <source>
        <dbReference type="Pfam" id="PF14214"/>
    </source>
</evidence>
<name>A0A0D0BGZ9_9AGAR</name>
<reference evidence="2 3" key="1">
    <citation type="submission" date="2014-04" db="EMBL/GenBank/DDBJ databases">
        <title>Evolutionary Origins and Diversification of the Mycorrhizal Mutualists.</title>
        <authorList>
            <consortium name="DOE Joint Genome Institute"/>
            <consortium name="Mycorrhizal Genomics Consortium"/>
            <person name="Kohler A."/>
            <person name="Kuo A."/>
            <person name="Nagy L.G."/>
            <person name="Floudas D."/>
            <person name="Copeland A."/>
            <person name="Barry K.W."/>
            <person name="Cichocki N."/>
            <person name="Veneault-Fourrey C."/>
            <person name="LaButti K."/>
            <person name="Lindquist E.A."/>
            <person name="Lipzen A."/>
            <person name="Lundell T."/>
            <person name="Morin E."/>
            <person name="Murat C."/>
            <person name="Riley R."/>
            <person name="Ohm R."/>
            <person name="Sun H."/>
            <person name="Tunlid A."/>
            <person name="Henrissat B."/>
            <person name="Grigoriev I.V."/>
            <person name="Hibbett D.S."/>
            <person name="Martin F."/>
        </authorList>
    </citation>
    <scope>NUCLEOTIDE SEQUENCE [LARGE SCALE GENOMIC DNA]</scope>
    <source>
        <strain evidence="2 3">FD-317 M1</strain>
    </source>
</reference>
<evidence type="ECO:0000313" key="3">
    <source>
        <dbReference type="Proteomes" id="UP000053593"/>
    </source>
</evidence>
<feature type="non-terminal residue" evidence="2">
    <location>
        <position position="1"/>
    </location>
</feature>
<dbReference type="AlphaFoldDB" id="A0A0D0BGZ9"/>
<keyword evidence="3" id="KW-1185">Reference proteome</keyword>
<accession>A0A0D0BGZ9</accession>
<feature type="domain" description="Helitron helicase-like" evidence="1">
    <location>
        <begin position="5"/>
        <end position="131"/>
    </location>
</feature>
<evidence type="ECO:0000313" key="2">
    <source>
        <dbReference type="EMBL" id="KIK63245.1"/>
    </source>
</evidence>
<feature type="non-terminal residue" evidence="2">
    <location>
        <position position="131"/>
    </location>
</feature>
<proteinExistence type="predicted"/>
<sequence length="131" mass="14800">LRSQLHGIRSQVLATDKSCCSVWAQIWSMITMFNPPSLWVTINPSDMQNPIAQVFCRVDIDLDNFRPEVGPNSTMQFINVASDSYAVALFFHFMIETTLETLYGFQKGRHGHPQRTSGMLGLLQGYIGMVE</sequence>
<dbReference type="HOGENOM" id="CLU_080483_4_0_1"/>
<dbReference type="EMBL" id="KN834765">
    <property type="protein sequence ID" value="KIK63245.1"/>
    <property type="molecule type" value="Genomic_DNA"/>
</dbReference>
<dbReference type="InterPro" id="IPR025476">
    <property type="entry name" value="Helitron_helicase-like"/>
</dbReference>
<dbReference type="Proteomes" id="UP000053593">
    <property type="component" value="Unassembled WGS sequence"/>
</dbReference>
<dbReference type="OrthoDB" id="432234at2759"/>
<organism evidence="2 3">
    <name type="scientific">Collybiopsis luxurians FD-317 M1</name>
    <dbReference type="NCBI Taxonomy" id="944289"/>
    <lineage>
        <taxon>Eukaryota</taxon>
        <taxon>Fungi</taxon>
        <taxon>Dikarya</taxon>
        <taxon>Basidiomycota</taxon>
        <taxon>Agaricomycotina</taxon>
        <taxon>Agaricomycetes</taxon>
        <taxon>Agaricomycetidae</taxon>
        <taxon>Agaricales</taxon>
        <taxon>Marasmiineae</taxon>
        <taxon>Omphalotaceae</taxon>
        <taxon>Collybiopsis</taxon>
        <taxon>Collybiopsis luxurians</taxon>
    </lineage>
</organism>
<protein>
    <recommendedName>
        <fullName evidence="1">Helitron helicase-like domain-containing protein</fullName>
    </recommendedName>
</protein>